<dbReference type="InterPro" id="IPR000620">
    <property type="entry name" value="EamA_dom"/>
</dbReference>
<evidence type="ECO:0000256" key="6">
    <source>
        <dbReference type="SAM" id="MobiDB-lite"/>
    </source>
</evidence>
<evidence type="ECO:0000259" key="8">
    <source>
        <dbReference type="Pfam" id="PF00892"/>
    </source>
</evidence>
<dbReference type="InterPro" id="IPR050638">
    <property type="entry name" value="AA-Vitamin_Transporters"/>
</dbReference>
<proteinExistence type="inferred from homology"/>
<gene>
    <name evidence="9" type="ORF">OJ962_13340</name>
</gene>
<feature type="transmembrane region" description="Helical" evidence="7">
    <location>
        <begin position="104"/>
        <end position="125"/>
    </location>
</feature>
<evidence type="ECO:0000256" key="7">
    <source>
        <dbReference type="SAM" id="Phobius"/>
    </source>
</evidence>
<evidence type="ECO:0000313" key="9">
    <source>
        <dbReference type="EMBL" id="MDA0138481.1"/>
    </source>
</evidence>
<evidence type="ECO:0000313" key="10">
    <source>
        <dbReference type="Proteomes" id="UP001147700"/>
    </source>
</evidence>
<comment type="similarity">
    <text evidence="2">Belongs to the EamA transporter family.</text>
</comment>
<keyword evidence="4 7" id="KW-1133">Transmembrane helix</keyword>
<keyword evidence="3 7" id="KW-0812">Transmembrane</keyword>
<feature type="domain" description="EamA" evidence="8">
    <location>
        <begin position="16"/>
        <end position="145"/>
    </location>
</feature>
<evidence type="ECO:0000256" key="5">
    <source>
        <dbReference type="ARBA" id="ARBA00023136"/>
    </source>
</evidence>
<dbReference type="Proteomes" id="UP001147700">
    <property type="component" value="Unassembled WGS sequence"/>
</dbReference>
<feature type="transmembrane region" description="Helical" evidence="7">
    <location>
        <begin position="78"/>
        <end position="98"/>
    </location>
</feature>
<sequence>MSNGSNATGTTSITQRGVVWGFVGVLAFSFSLPATRVAVEDLDATFVGLGRALVAAALAAAFLLATRAPRPARKDLPRFLIVGLGVVIGFPLFTSLALKHLESAHASVVVGLLPAATAVFAVLRANERPSKAFWLSATAGLVAVLAFAATQGVSGIAAADLLVLAAVASAGLGYAEGGALSRTYGGPQTISWALLVTAPFLIVPVALAAREPIHADAEAWLGFAYVSAVSMFLGFFAWYRGLALGGVAKIGQTQLVQPVLTLIWSALLLNEHVTAAMVVAALAVVACVLATQRTRASAQEGRAPVSARRLAGRERPAQP</sequence>
<comment type="subcellular location">
    <subcellularLocation>
        <location evidence="1">Membrane</location>
        <topology evidence="1">Multi-pass membrane protein</topology>
    </subcellularLocation>
</comment>
<feature type="transmembrane region" description="Helical" evidence="7">
    <location>
        <begin position="219"/>
        <end position="239"/>
    </location>
</feature>
<dbReference type="SUPFAM" id="SSF103481">
    <property type="entry name" value="Multidrug resistance efflux transporter EmrE"/>
    <property type="match status" value="2"/>
</dbReference>
<reference evidence="9" key="1">
    <citation type="submission" date="2022-10" db="EMBL/GenBank/DDBJ databases">
        <title>The WGS of Solirubrobacter sp. CPCC 204708.</title>
        <authorList>
            <person name="Jiang Z."/>
        </authorList>
    </citation>
    <scope>NUCLEOTIDE SEQUENCE</scope>
    <source>
        <strain evidence="9">CPCC 204708</strain>
    </source>
</reference>
<name>A0ABT4RIW0_9ACTN</name>
<dbReference type="InterPro" id="IPR037185">
    <property type="entry name" value="EmrE-like"/>
</dbReference>
<evidence type="ECO:0000256" key="1">
    <source>
        <dbReference type="ARBA" id="ARBA00004141"/>
    </source>
</evidence>
<comment type="caution">
    <text evidence="9">The sequence shown here is derived from an EMBL/GenBank/DDBJ whole genome shotgun (WGS) entry which is preliminary data.</text>
</comment>
<evidence type="ECO:0000256" key="3">
    <source>
        <dbReference type="ARBA" id="ARBA00022692"/>
    </source>
</evidence>
<feature type="transmembrane region" description="Helical" evidence="7">
    <location>
        <begin position="45"/>
        <end position="66"/>
    </location>
</feature>
<feature type="domain" description="EamA" evidence="8">
    <location>
        <begin position="159"/>
        <end position="289"/>
    </location>
</feature>
<dbReference type="EMBL" id="JAPCID010000016">
    <property type="protein sequence ID" value="MDA0138481.1"/>
    <property type="molecule type" value="Genomic_DNA"/>
</dbReference>
<feature type="transmembrane region" description="Helical" evidence="7">
    <location>
        <begin position="18"/>
        <end position="39"/>
    </location>
</feature>
<protein>
    <submittedName>
        <fullName evidence="9">DMT family transporter</fullName>
    </submittedName>
</protein>
<keyword evidence="5 7" id="KW-0472">Membrane</keyword>
<dbReference type="RefSeq" id="WP_238932665.1">
    <property type="nucleotide sequence ID" value="NZ_JAPCID010000016.1"/>
</dbReference>
<organism evidence="9 10">
    <name type="scientific">Solirubrobacter deserti</name>
    <dbReference type="NCBI Taxonomy" id="2282478"/>
    <lineage>
        <taxon>Bacteria</taxon>
        <taxon>Bacillati</taxon>
        <taxon>Actinomycetota</taxon>
        <taxon>Thermoleophilia</taxon>
        <taxon>Solirubrobacterales</taxon>
        <taxon>Solirubrobacteraceae</taxon>
        <taxon>Solirubrobacter</taxon>
    </lineage>
</organism>
<dbReference type="PANTHER" id="PTHR32322:SF2">
    <property type="entry name" value="EAMA DOMAIN-CONTAINING PROTEIN"/>
    <property type="match status" value="1"/>
</dbReference>
<feature type="transmembrane region" description="Helical" evidence="7">
    <location>
        <begin position="273"/>
        <end position="291"/>
    </location>
</feature>
<feature type="region of interest" description="Disordered" evidence="6">
    <location>
        <begin position="300"/>
        <end position="319"/>
    </location>
</feature>
<evidence type="ECO:0000256" key="4">
    <source>
        <dbReference type="ARBA" id="ARBA00022989"/>
    </source>
</evidence>
<keyword evidence="10" id="KW-1185">Reference proteome</keyword>
<feature type="transmembrane region" description="Helical" evidence="7">
    <location>
        <begin position="132"/>
        <end position="150"/>
    </location>
</feature>
<accession>A0ABT4RIW0</accession>
<evidence type="ECO:0000256" key="2">
    <source>
        <dbReference type="ARBA" id="ARBA00007362"/>
    </source>
</evidence>
<dbReference type="PANTHER" id="PTHR32322">
    <property type="entry name" value="INNER MEMBRANE TRANSPORTER"/>
    <property type="match status" value="1"/>
</dbReference>
<feature type="transmembrane region" description="Helical" evidence="7">
    <location>
        <begin position="189"/>
        <end position="207"/>
    </location>
</feature>
<dbReference type="Pfam" id="PF00892">
    <property type="entry name" value="EamA"/>
    <property type="match status" value="2"/>
</dbReference>